<accession>A0A336LXF0</accession>
<feature type="binding site" evidence="2">
    <location>
        <position position="49"/>
    </location>
    <ligand>
        <name>Zn(2+)</name>
        <dbReference type="ChEBI" id="CHEBI:29105"/>
    </ligand>
</feature>
<dbReference type="AlphaFoldDB" id="A0A336LXF0"/>
<dbReference type="InterPro" id="IPR012934">
    <property type="entry name" value="Znf_AD"/>
</dbReference>
<dbReference type="PROSITE" id="PS00028">
    <property type="entry name" value="ZINC_FINGER_C2H2_1"/>
    <property type="match status" value="2"/>
</dbReference>
<dbReference type="InterPro" id="IPR050457">
    <property type="entry name" value="ZnFinger_BTB_dom_contain"/>
</dbReference>
<gene>
    <name evidence="5" type="primary">CSON007067</name>
</gene>
<feature type="binding site" evidence="2">
    <location>
        <position position="10"/>
    </location>
    <ligand>
        <name>Zn(2+)</name>
        <dbReference type="ChEBI" id="CHEBI:29105"/>
    </ligand>
</feature>
<feature type="domain" description="ZAD" evidence="4">
    <location>
        <begin position="8"/>
        <end position="73"/>
    </location>
</feature>
<sequence>MESFFNSNSCRICLVENAAMEISEMSKDFQELTGFHVSPSDPQKICPMCAGNLVRLKQFINLCKITEEYLEKFRVKSFVTQDLIPTESVFIKNETSIGSGQIEVYQTVSNETYEQQIQVPGSFEMKKKYKKAPRPNHVACTVCHKIFKRDYLRKHMQYYHMQRQKYQCDICKKMVGIKGNLEKHIKAVHLGIKIIQKKKEQKDLQNNVNEVVYFEQPVPGNADEHYQNDENYEEHFQKYDEDQCDESNYFEEFVPETVEEPVLMKVEEPINFETPVPMKVKVRCEICHSEVNQSYLKKHMAYFHTNQQIHICKFCNREFNIKGNMTKHIEIVHLGINKYKTIKPGSKQKENEKSSKKVICAVYILVNIVVKLTLRRISMKTLNRTNVKNVAKHLLQNSYLNDTLRYILKTEQFHVRFVVPCLKLIVKCRSTKTKFTLTENVSAIIVQLETT</sequence>
<dbReference type="GO" id="GO:0000981">
    <property type="term" value="F:DNA-binding transcription factor activity, RNA polymerase II-specific"/>
    <property type="evidence" value="ECO:0007669"/>
    <property type="project" value="TreeGrafter"/>
</dbReference>
<keyword evidence="2" id="KW-0862">Zinc</keyword>
<organism evidence="5">
    <name type="scientific">Culicoides sonorensis</name>
    <name type="common">Biting midge</name>
    <dbReference type="NCBI Taxonomy" id="179676"/>
    <lineage>
        <taxon>Eukaryota</taxon>
        <taxon>Metazoa</taxon>
        <taxon>Ecdysozoa</taxon>
        <taxon>Arthropoda</taxon>
        <taxon>Hexapoda</taxon>
        <taxon>Insecta</taxon>
        <taxon>Pterygota</taxon>
        <taxon>Neoptera</taxon>
        <taxon>Endopterygota</taxon>
        <taxon>Diptera</taxon>
        <taxon>Nematocera</taxon>
        <taxon>Chironomoidea</taxon>
        <taxon>Ceratopogonidae</taxon>
        <taxon>Ceratopogoninae</taxon>
        <taxon>Culicoides</taxon>
        <taxon>Monoculicoides</taxon>
    </lineage>
</organism>
<evidence type="ECO:0000259" key="3">
    <source>
        <dbReference type="PROSITE" id="PS50157"/>
    </source>
</evidence>
<dbReference type="PROSITE" id="PS50157">
    <property type="entry name" value="ZINC_FINGER_C2H2_2"/>
    <property type="match status" value="2"/>
</dbReference>
<dbReference type="InterPro" id="IPR036236">
    <property type="entry name" value="Znf_C2H2_sf"/>
</dbReference>
<feature type="binding site" evidence="2">
    <location>
        <position position="46"/>
    </location>
    <ligand>
        <name>Zn(2+)</name>
        <dbReference type="ChEBI" id="CHEBI:29105"/>
    </ligand>
</feature>
<dbReference type="GO" id="GO:0005634">
    <property type="term" value="C:nucleus"/>
    <property type="evidence" value="ECO:0007669"/>
    <property type="project" value="InterPro"/>
</dbReference>
<feature type="domain" description="C2H2-type" evidence="3">
    <location>
        <begin position="310"/>
        <end position="338"/>
    </location>
</feature>
<dbReference type="GO" id="GO:0008270">
    <property type="term" value="F:zinc ion binding"/>
    <property type="evidence" value="ECO:0007669"/>
    <property type="project" value="UniProtKB-UniRule"/>
</dbReference>
<keyword evidence="1" id="KW-0863">Zinc-finger</keyword>
<dbReference type="Gene3D" id="3.30.160.60">
    <property type="entry name" value="Classic Zinc Finger"/>
    <property type="match status" value="2"/>
</dbReference>
<protein>
    <submittedName>
        <fullName evidence="5">CSON007067 protein</fullName>
    </submittedName>
</protein>
<evidence type="ECO:0000313" key="5">
    <source>
        <dbReference type="EMBL" id="SSX22595.1"/>
    </source>
</evidence>
<feature type="domain" description="C2H2-type" evidence="3">
    <location>
        <begin position="166"/>
        <end position="194"/>
    </location>
</feature>
<dbReference type="PANTHER" id="PTHR46105">
    <property type="entry name" value="AGAP004733-PA"/>
    <property type="match status" value="1"/>
</dbReference>
<evidence type="ECO:0000256" key="1">
    <source>
        <dbReference type="PROSITE-ProRule" id="PRU00042"/>
    </source>
</evidence>
<dbReference type="EMBL" id="UFQT01000265">
    <property type="protein sequence ID" value="SSX22595.1"/>
    <property type="molecule type" value="Genomic_DNA"/>
</dbReference>
<dbReference type="SMART" id="SM00355">
    <property type="entry name" value="ZnF_C2H2"/>
    <property type="match status" value="4"/>
</dbReference>
<dbReference type="SMART" id="SM00868">
    <property type="entry name" value="zf-AD"/>
    <property type="match status" value="1"/>
</dbReference>
<feature type="binding site" evidence="2">
    <location>
        <position position="13"/>
    </location>
    <ligand>
        <name>Zn(2+)</name>
        <dbReference type="ChEBI" id="CHEBI:29105"/>
    </ligand>
</feature>
<dbReference type="SUPFAM" id="SSF57667">
    <property type="entry name" value="beta-beta-alpha zinc fingers"/>
    <property type="match status" value="2"/>
</dbReference>
<dbReference type="InterPro" id="IPR013087">
    <property type="entry name" value="Znf_C2H2_type"/>
</dbReference>
<dbReference type="GO" id="GO:0000978">
    <property type="term" value="F:RNA polymerase II cis-regulatory region sequence-specific DNA binding"/>
    <property type="evidence" value="ECO:0007669"/>
    <property type="project" value="TreeGrafter"/>
</dbReference>
<dbReference type="SUPFAM" id="SSF57716">
    <property type="entry name" value="Glucocorticoid receptor-like (DNA-binding domain)"/>
    <property type="match status" value="1"/>
</dbReference>
<proteinExistence type="predicted"/>
<evidence type="ECO:0000259" key="4">
    <source>
        <dbReference type="PROSITE" id="PS51915"/>
    </source>
</evidence>
<dbReference type="Pfam" id="PF00096">
    <property type="entry name" value="zf-C2H2"/>
    <property type="match status" value="1"/>
</dbReference>
<name>A0A336LXF0_CULSO</name>
<dbReference type="PROSITE" id="PS51915">
    <property type="entry name" value="ZAD"/>
    <property type="match status" value="1"/>
</dbReference>
<reference evidence="5" key="1">
    <citation type="submission" date="2018-07" db="EMBL/GenBank/DDBJ databases">
        <authorList>
            <person name="Quirk P.G."/>
            <person name="Krulwich T.A."/>
        </authorList>
    </citation>
    <scope>NUCLEOTIDE SEQUENCE</scope>
</reference>
<dbReference type="PANTHER" id="PTHR46105:SF28">
    <property type="entry name" value="ZINC FINGER PROTEIN 37-LIKE"/>
    <property type="match status" value="1"/>
</dbReference>
<evidence type="ECO:0000256" key="2">
    <source>
        <dbReference type="PROSITE-ProRule" id="PRU01263"/>
    </source>
</evidence>
<dbReference type="VEuPathDB" id="VectorBase:CSON007067"/>
<keyword evidence="2" id="KW-0479">Metal-binding</keyword>